<evidence type="ECO:0000313" key="11">
    <source>
        <dbReference type="Proteomes" id="UP000266016"/>
    </source>
</evidence>
<comment type="similarity">
    <text evidence="2">Belongs to the GerABKC lipoprotein family.</text>
</comment>
<evidence type="ECO:0000259" key="8">
    <source>
        <dbReference type="Pfam" id="PF05504"/>
    </source>
</evidence>
<dbReference type="Pfam" id="PF05504">
    <property type="entry name" value="Spore_GerAC"/>
    <property type="match status" value="1"/>
</dbReference>
<dbReference type="EMBL" id="QWVS01000038">
    <property type="protein sequence ID" value="RID82986.1"/>
    <property type="molecule type" value="Genomic_DNA"/>
</dbReference>
<dbReference type="NCBIfam" id="TIGR02887">
    <property type="entry name" value="spore_ger_x_C"/>
    <property type="match status" value="1"/>
</dbReference>
<dbReference type="InterPro" id="IPR008844">
    <property type="entry name" value="Spore_GerAC-like"/>
</dbReference>
<evidence type="ECO:0000256" key="4">
    <source>
        <dbReference type="ARBA" id="ARBA00022729"/>
    </source>
</evidence>
<dbReference type="InterPro" id="IPR038501">
    <property type="entry name" value="Spore_GerAC_C_sf"/>
</dbReference>
<keyword evidence="7" id="KW-0449">Lipoprotein</keyword>
<dbReference type="InterPro" id="IPR046953">
    <property type="entry name" value="Spore_GerAC-like_C"/>
</dbReference>
<evidence type="ECO:0000256" key="5">
    <source>
        <dbReference type="ARBA" id="ARBA00023136"/>
    </source>
</evidence>
<keyword evidence="11" id="KW-1185">Reference proteome</keyword>
<feature type="domain" description="Spore germination protein N-terminal" evidence="9">
    <location>
        <begin position="21"/>
        <end position="184"/>
    </location>
</feature>
<dbReference type="RefSeq" id="WP_119118311.1">
    <property type="nucleotide sequence ID" value="NZ_CP085714.1"/>
</dbReference>
<dbReference type="GO" id="GO:0009847">
    <property type="term" value="P:spore germination"/>
    <property type="evidence" value="ECO:0007669"/>
    <property type="project" value="InterPro"/>
</dbReference>
<evidence type="ECO:0000256" key="3">
    <source>
        <dbReference type="ARBA" id="ARBA00022544"/>
    </source>
</evidence>
<evidence type="ECO:0000256" key="7">
    <source>
        <dbReference type="ARBA" id="ARBA00023288"/>
    </source>
</evidence>
<protein>
    <submittedName>
        <fullName evidence="10">Ger(X)C family spore germination protein</fullName>
    </submittedName>
</protein>
<evidence type="ECO:0000256" key="2">
    <source>
        <dbReference type="ARBA" id="ARBA00007886"/>
    </source>
</evidence>
<dbReference type="GO" id="GO:0016020">
    <property type="term" value="C:membrane"/>
    <property type="evidence" value="ECO:0007669"/>
    <property type="project" value="UniProtKB-SubCell"/>
</dbReference>
<keyword evidence="5" id="KW-0472">Membrane</keyword>
<feature type="domain" description="Spore germination GerAC-like C-terminal" evidence="8">
    <location>
        <begin position="192"/>
        <end position="355"/>
    </location>
</feature>
<keyword evidence="3" id="KW-0309">Germination</keyword>
<evidence type="ECO:0000313" key="10">
    <source>
        <dbReference type="EMBL" id="RID82986.1"/>
    </source>
</evidence>
<evidence type="ECO:0000256" key="6">
    <source>
        <dbReference type="ARBA" id="ARBA00023139"/>
    </source>
</evidence>
<dbReference type="PANTHER" id="PTHR35789:SF1">
    <property type="entry name" value="SPORE GERMINATION PROTEIN B3"/>
    <property type="match status" value="1"/>
</dbReference>
<accession>A0A398B5D7</accession>
<dbReference type="Pfam" id="PF25198">
    <property type="entry name" value="Spore_GerAC_N"/>
    <property type="match status" value="1"/>
</dbReference>
<reference evidence="10 11" key="1">
    <citation type="submission" date="2018-08" db="EMBL/GenBank/DDBJ databases">
        <title>Bacillus jemisoniae sp. nov., Bacillus chryseoplanitiae sp. nov., Bacillus resnikiae sp. nov., and Bacillus frankliniae sp. nov., isolated from Viking spacecraft and associated surfaces.</title>
        <authorList>
            <person name="Seuylemezian A."/>
            <person name="Vaishampayan P."/>
        </authorList>
    </citation>
    <scope>NUCLEOTIDE SEQUENCE [LARGE SCALE GENOMIC DNA]</scope>
    <source>
        <strain evidence="10 11">MA001</strain>
    </source>
</reference>
<comment type="subcellular location">
    <subcellularLocation>
        <location evidence="1">Membrane</location>
        <topology evidence="1">Lipid-anchor</topology>
    </subcellularLocation>
</comment>
<dbReference type="PROSITE" id="PS51257">
    <property type="entry name" value="PROKAR_LIPOPROTEIN"/>
    <property type="match status" value="1"/>
</dbReference>
<evidence type="ECO:0000259" key="9">
    <source>
        <dbReference type="Pfam" id="PF25198"/>
    </source>
</evidence>
<keyword evidence="6" id="KW-0564">Palmitate</keyword>
<dbReference type="InterPro" id="IPR057336">
    <property type="entry name" value="GerAC_N"/>
</dbReference>
<organism evidence="10 11">
    <name type="scientific">Peribacillus asahii</name>
    <dbReference type="NCBI Taxonomy" id="228899"/>
    <lineage>
        <taxon>Bacteria</taxon>
        <taxon>Bacillati</taxon>
        <taxon>Bacillota</taxon>
        <taxon>Bacilli</taxon>
        <taxon>Bacillales</taxon>
        <taxon>Bacillaceae</taxon>
        <taxon>Peribacillus</taxon>
    </lineage>
</organism>
<keyword evidence="4" id="KW-0732">Signal</keyword>
<sequence length="358" mass="41019">MNSRFFFAVSFIVFLTGCENERTIDQVQIIESIGYDQHEDEIKGTAIYPTFKEKGQTKLNILTTKSPSYDDILPRLNTKSAHSIEIGQLRLVLFGKKFAEQGINPVIESLKRDPIVGSRVQLGIAEHTAEDILISGEHTNFPFHLSEKINQNIQNGKLPKMNLHLFLENFYDKGKDPYLPYFTIEEGRAHINGLALFKNGKYINHISLNQSFIVKMLIDGAKNGRYYIKINENKKDGFISLKNLDAKAHYTISQIGQVPNISIDLTMNTQIKDVPPWLNVTVNKDILKIENVLNKHFNEEVQQLISLFQEYQVDPIGFGEMVRAKSRKWNYSRFQDMYPHLKTTVNTKVNIIQIGVGE</sequence>
<dbReference type="Gene3D" id="3.30.300.210">
    <property type="entry name" value="Nutrient germinant receptor protein C, domain 3"/>
    <property type="match status" value="1"/>
</dbReference>
<dbReference type="Proteomes" id="UP000266016">
    <property type="component" value="Unassembled WGS sequence"/>
</dbReference>
<name>A0A398B5D7_9BACI</name>
<gene>
    <name evidence="10" type="ORF">D1953_16750</name>
</gene>
<proteinExistence type="inferred from homology"/>
<comment type="caution">
    <text evidence="10">The sequence shown here is derived from an EMBL/GenBank/DDBJ whole genome shotgun (WGS) entry which is preliminary data.</text>
</comment>
<dbReference type="AlphaFoldDB" id="A0A398B5D7"/>
<dbReference type="PANTHER" id="PTHR35789">
    <property type="entry name" value="SPORE GERMINATION PROTEIN B3"/>
    <property type="match status" value="1"/>
</dbReference>
<evidence type="ECO:0000256" key="1">
    <source>
        <dbReference type="ARBA" id="ARBA00004635"/>
    </source>
</evidence>